<evidence type="ECO:0000256" key="1">
    <source>
        <dbReference type="ARBA" id="ARBA00004196"/>
    </source>
</evidence>
<evidence type="ECO:0000259" key="5">
    <source>
        <dbReference type="Pfam" id="PF25390"/>
    </source>
</evidence>
<dbReference type="Gene3D" id="2.60.40.4270">
    <property type="entry name" value="Listeria-Bacteroides repeat domain"/>
    <property type="match status" value="1"/>
</dbReference>
<name>A0ABN6SBC0_9BIFI</name>
<dbReference type="Gene3D" id="2.130.10.30">
    <property type="entry name" value="Regulator of chromosome condensation 1/beta-lactamase-inhibitor protein II"/>
    <property type="match status" value="3"/>
</dbReference>
<dbReference type="InterPro" id="IPR013378">
    <property type="entry name" value="InlB-like_B-rpt"/>
</dbReference>
<evidence type="ECO:0000313" key="6">
    <source>
        <dbReference type="EMBL" id="BDR53384.1"/>
    </source>
</evidence>
<keyword evidence="4" id="KW-0472">Membrane</keyword>
<keyword evidence="7" id="KW-1185">Reference proteome</keyword>
<dbReference type="InterPro" id="IPR009091">
    <property type="entry name" value="RCC1/BLIP-II"/>
</dbReference>
<dbReference type="PANTHER" id="PTHR45982">
    <property type="entry name" value="REGULATOR OF CHROMOSOME CONDENSATION"/>
    <property type="match status" value="1"/>
</dbReference>
<dbReference type="PROSITE" id="PS50012">
    <property type="entry name" value="RCC1_3"/>
    <property type="match status" value="8"/>
</dbReference>
<feature type="domain" description="RCC1-like" evidence="5">
    <location>
        <begin position="293"/>
        <end position="561"/>
    </location>
</feature>
<dbReference type="PRINTS" id="PR00633">
    <property type="entry name" value="RCCNDNSATION"/>
</dbReference>
<reference evidence="6 7" key="1">
    <citation type="journal article" date="2023" name="Microbiol. Spectr.">
        <title>Symbiosis of Carpenter Bees with Uncharacterized Lactic Acid Bacteria Showing NAD Auxotrophy.</title>
        <authorList>
            <person name="Kawasaki S."/>
            <person name="Ozawa K."/>
            <person name="Mori T."/>
            <person name="Yamamoto A."/>
            <person name="Ito M."/>
            <person name="Ohkuma M."/>
            <person name="Sakamoto M."/>
            <person name="Matsutani M."/>
        </authorList>
    </citation>
    <scope>NUCLEOTIDE SEQUENCE [LARGE SCALE GENOMIC DNA]</scope>
    <source>
        <strain evidence="6 7">Kim37-2</strain>
    </source>
</reference>
<evidence type="ECO:0000313" key="7">
    <source>
        <dbReference type="Proteomes" id="UP001321766"/>
    </source>
</evidence>
<dbReference type="Pfam" id="PF25390">
    <property type="entry name" value="WD40_RLD"/>
    <property type="match status" value="1"/>
</dbReference>
<accession>A0ABN6SBC0</accession>
<dbReference type="Pfam" id="PF13540">
    <property type="entry name" value="RCC1_2"/>
    <property type="match status" value="2"/>
</dbReference>
<dbReference type="PANTHER" id="PTHR45982:SF1">
    <property type="entry name" value="REGULATOR OF CHROMOSOME CONDENSATION"/>
    <property type="match status" value="1"/>
</dbReference>
<dbReference type="PROSITE" id="PS00626">
    <property type="entry name" value="RCC1_2"/>
    <property type="match status" value="7"/>
</dbReference>
<keyword evidence="2" id="KW-0344">Guanine-nucleotide releasing factor</keyword>
<dbReference type="Pfam" id="PF09479">
    <property type="entry name" value="Flg_new"/>
    <property type="match status" value="1"/>
</dbReference>
<keyword evidence="4" id="KW-1133">Transmembrane helix</keyword>
<dbReference type="InterPro" id="IPR058923">
    <property type="entry name" value="RCC1-like_dom"/>
</dbReference>
<dbReference type="EMBL" id="AP026798">
    <property type="protein sequence ID" value="BDR53384.1"/>
    <property type="molecule type" value="Genomic_DNA"/>
</dbReference>
<dbReference type="SUPFAM" id="SSF50985">
    <property type="entry name" value="RCC1/BLIP-II"/>
    <property type="match status" value="3"/>
</dbReference>
<comment type="subcellular location">
    <subcellularLocation>
        <location evidence="1">Cell envelope</location>
    </subcellularLocation>
</comment>
<sequence length="794" mass="83584">MYGWGDNVCGQLGTTYNMGRDDGWSADVPVTTPQRAQTSLTFVSADAGYDSTVTLAANGVAYACGENDYGQLGNGSSDSDGYGLHPYFSAVSTNARFTTISSLGGVIVAIATDGTAYGWGWASDGQLGNYPPQTMQKTPVPVSDPTVTIDYAMFDNRYYASATQDPVTKLWHIVSPAHAEGAVDVVMYWKISGAQQPEVTFKFTYKAPRVVSFELNGAPGTKPANQQVPPNGHVTWPNPTPTWDKHWFDGWFTSGGKAWDFDTPVSADMTLTAKWEVYQFSMNPNHGSTNGSPTAITPPAAPTGIRFMQVSAGDRHTLAIGSDGNAYAWGNNTSGQLGTRISAGGTATAPERVRSPAGVRFTQVSAGGNHSLAIDSRGHAWAWGWNYYGQVGVEDSANQPIPVDLSAAGRLPTNIVQVSAGGWHSLAIDTSGHVWVWGLNQNNQLGITANAGNYMPNKTPTDLNVSGRLPAGISQVSAGAKHSLAIDANKHVWAWGDNVSAQLGLLAGSSGAAPTDLNAAGRLTAAIIKVSAGNEHTLAIDTNGHAWSWGNNRYGQLGHTTNSGIILNVYTLTDLSAAGRLPAGISDISAGDSHSLAIDSSGHTWSWGSNESGQLGVTTNNGNTQANPTPIDLNAGGRLSNAINRISAGGSHSAAIDSDQQILVWGDNNYGQQADGTISNVSNPAPRQPNPQKLIITGVKFDQTELNAAPTWDSTNHVWKLTSPAHTSGAVTTSIHWTLGGTAQIDYPLPYTYEWPLPAAGAIPLQRLSGGALLALSLLSAAAYVAYQLARKRK</sequence>
<feature type="transmembrane region" description="Helical" evidence="4">
    <location>
        <begin position="768"/>
        <end position="787"/>
    </location>
</feature>
<evidence type="ECO:0000256" key="3">
    <source>
        <dbReference type="ARBA" id="ARBA00022737"/>
    </source>
</evidence>
<proteinExistence type="predicted"/>
<keyword evidence="3" id="KW-0677">Repeat</keyword>
<dbReference type="InterPro" id="IPR042229">
    <property type="entry name" value="Listeria/Bacterioides_rpt_sf"/>
</dbReference>
<keyword evidence="4" id="KW-0812">Transmembrane</keyword>
<gene>
    <name evidence="6" type="ORF">KIM372_12910</name>
</gene>
<evidence type="ECO:0000256" key="4">
    <source>
        <dbReference type="SAM" id="Phobius"/>
    </source>
</evidence>
<dbReference type="InterPro" id="IPR000408">
    <property type="entry name" value="Reg_chr_condens"/>
</dbReference>
<protein>
    <recommendedName>
        <fullName evidence="5">RCC1-like domain-containing protein</fullName>
    </recommendedName>
</protein>
<dbReference type="Proteomes" id="UP001321766">
    <property type="component" value="Chromosome"/>
</dbReference>
<dbReference type="InterPro" id="IPR051553">
    <property type="entry name" value="Ran_GTPase-activating"/>
</dbReference>
<evidence type="ECO:0000256" key="2">
    <source>
        <dbReference type="ARBA" id="ARBA00022658"/>
    </source>
</evidence>
<organism evidence="6 7">
    <name type="scientific">Bombiscardovia nodaiensis</name>
    <dbReference type="NCBI Taxonomy" id="2932181"/>
    <lineage>
        <taxon>Bacteria</taxon>
        <taxon>Bacillati</taxon>
        <taxon>Actinomycetota</taxon>
        <taxon>Actinomycetes</taxon>
        <taxon>Bifidobacteriales</taxon>
        <taxon>Bifidobacteriaceae</taxon>
        <taxon>Bombiscardovia</taxon>
    </lineage>
</organism>